<gene>
    <name evidence="2" type="ORF">A4V02_08755</name>
</gene>
<evidence type="ECO:0008006" key="4">
    <source>
        <dbReference type="Google" id="ProtNLM"/>
    </source>
</evidence>
<keyword evidence="1" id="KW-1133">Transmembrane helix</keyword>
<keyword evidence="3" id="KW-1185">Reference proteome</keyword>
<dbReference type="Proteomes" id="UP000186351">
    <property type="component" value="Chromosome"/>
</dbReference>
<dbReference type="AlphaFoldDB" id="A0A1B1SAI4"/>
<evidence type="ECO:0000313" key="3">
    <source>
        <dbReference type="Proteomes" id="UP000186351"/>
    </source>
</evidence>
<accession>A0A1Z2XI33</accession>
<accession>A0A1B1SAI4</accession>
<organism evidence="2 3">
    <name type="scientific">Muribaculum intestinale</name>
    <dbReference type="NCBI Taxonomy" id="1796646"/>
    <lineage>
        <taxon>Bacteria</taxon>
        <taxon>Pseudomonadati</taxon>
        <taxon>Bacteroidota</taxon>
        <taxon>Bacteroidia</taxon>
        <taxon>Bacteroidales</taxon>
        <taxon>Muribaculaceae</taxon>
        <taxon>Muribaculum</taxon>
    </lineage>
</organism>
<dbReference type="KEGG" id="pary:A4V02_08755"/>
<feature type="transmembrane region" description="Helical" evidence="1">
    <location>
        <begin position="87"/>
        <end position="110"/>
    </location>
</feature>
<dbReference type="STRING" id="1796646.A4V02_08755"/>
<reference evidence="3" key="1">
    <citation type="submission" date="2016-04" db="EMBL/GenBank/DDBJ databases">
        <title>Complete Genome Sequences of Twelve Strains of a Stable Defined Moderately Diverse Mouse Microbiota 2 (sDMDMm2).</title>
        <authorList>
            <person name="Uchimura Y."/>
            <person name="Wyss M."/>
            <person name="Brugiroux S."/>
            <person name="Limenitakis J.P."/>
            <person name="Stecher B."/>
            <person name="McCoy K.D."/>
            <person name="Macpherson A.J."/>
        </authorList>
    </citation>
    <scope>NUCLEOTIDE SEQUENCE [LARGE SCALE GENOMIC DNA]</scope>
    <source>
        <strain evidence="3">YL27</strain>
    </source>
</reference>
<protein>
    <recommendedName>
        <fullName evidence="4">DUF5056 domain-containing protein</fullName>
    </recommendedName>
</protein>
<evidence type="ECO:0000256" key="1">
    <source>
        <dbReference type="SAM" id="Phobius"/>
    </source>
</evidence>
<dbReference type="RefSeq" id="WP_068961108.1">
    <property type="nucleotide sequence ID" value="NZ_CAJTAP010000003.1"/>
</dbReference>
<sequence length="112" mass="12623">MKQQNDIFSNDDALRRAFQKGLPDAPVTAWFTRKVMNRLPPRRRRMLNGMEWGAYGVAILVLALYWIGWISHIMSKGTVTVGDIGDMAVLLGFTLLPVVAILAPKVVAWIRE</sequence>
<dbReference type="GeneID" id="65536954"/>
<proteinExistence type="predicted"/>
<evidence type="ECO:0000313" key="2">
    <source>
        <dbReference type="EMBL" id="ANU63807.1"/>
    </source>
</evidence>
<keyword evidence="1" id="KW-0472">Membrane</keyword>
<feature type="transmembrane region" description="Helical" evidence="1">
    <location>
        <begin position="52"/>
        <end position="75"/>
    </location>
</feature>
<name>A0A1B1SAI4_9BACT</name>
<keyword evidence="1" id="KW-0812">Transmembrane</keyword>
<dbReference type="EMBL" id="CP015402">
    <property type="protein sequence ID" value="ANU63807.1"/>
    <property type="molecule type" value="Genomic_DNA"/>
</dbReference>